<reference evidence="3" key="3">
    <citation type="submission" date="2015-02" db="UniProtKB">
        <authorList>
            <consortium name="EnsemblProtists"/>
        </authorList>
    </citation>
    <scope>IDENTIFICATION</scope>
    <source>
        <strain evidence="3">DAOM BR144</strain>
    </source>
</reference>
<dbReference type="STRING" id="431595.K3X6C7"/>
<accession>K3X6C7</accession>
<dbReference type="EnsemblProtists" id="PYU1_T012776">
    <property type="protein sequence ID" value="PYU1_T012776"/>
    <property type="gene ID" value="PYU1_G012750"/>
</dbReference>
<dbReference type="HOGENOM" id="CLU_2730092_0_0_1"/>
<name>K3X6C7_GLOUD</name>
<evidence type="ECO:0000313" key="3">
    <source>
        <dbReference type="EnsemblProtists" id="PYU1_T012776"/>
    </source>
</evidence>
<dbReference type="VEuPathDB" id="FungiDB:PYU1_G012750"/>
<dbReference type="AlphaFoldDB" id="K3X6C7"/>
<sequence length="72" mass="8507">IYVPTAFRRYTVSIVSTLSVFSVLFLITWSYLRQRIRRRLLLAKAERRRSKKNSEENPIKPKAGAFAHKKKN</sequence>
<feature type="transmembrane region" description="Helical" evidence="2">
    <location>
        <begin position="12"/>
        <end position="32"/>
    </location>
</feature>
<dbReference type="EMBL" id="GL376588">
    <property type="status" value="NOT_ANNOTATED_CDS"/>
    <property type="molecule type" value="Genomic_DNA"/>
</dbReference>
<keyword evidence="2" id="KW-0812">Transmembrane</keyword>
<reference evidence="4" key="1">
    <citation type="journal article" date="2010" name="Genome Biol.">
        <title>Genome sequence of the necrotrophic plant pathogen Pythium ultimum reveals original pathogenicity mechanisms and effector repertoire.</title>
        <authorList>
            <person name="Levesque C.A."/>
            <person name="Brouwer H."/>
            <person name="Cano L."/>
            <person name="Hamilton J.P."/>
            <person name="Holt C."/>
            <person name="Huitema E."/>
            <person name="Raffaele S."/>
            <person name="Robideau G.P."/>
            <person name="Thines M."/>
            <person name="Win J."/>
            <person name="Zerillo M.M."/>
            <person name="Beakes G.W."/>
            <person name="Boore J.L."/>
            <person name="Busam D."/>
            <person name="Dumas B."/>
            <person name="Ferriera S."/>
            <person name="Fuerstenberg S.I."/>
            <person name="Gachon C.M."/>
            <person name="Gaulin E."/>
            <person name="Govers F."/>
            <person name="Grenville-Briggs L."/>
            <person name="Horner N."/>
            <person name="Hostetler J."/>
            <person name="Jiang R.H."/>
            <person name="Johnson J."/>
            <person name="Krajaejun T."/>
            <person name="Lin H."/>
            <person name="Meijer H.J."/>
            <person name="Moore B."/>
            <person name="Morris P."/>
            <person name="Phuntmart V."/>
            <person name="Puiu D."/>
            <person name="Shetty J."/>
            <person name="Stajich J.E."/>
            <person name="Tripathy S."/>
            <person name="Wawra S."/>
            <person name="van West P."/>
            <person name="Whitty B.R."/>
            <person name="Coutinho P.M."/>
            <person name="Henrissat B."/>
            <person name="Martin F."/>
            <person name="Thomas P.D."/>
            <person name="Tyler B.M."/>
            <person name="De Vries R.P."/>
            <person name="Kamoun S."/>
            <person name="Yandell M."/>
            <person name="Tisserat N."/>
            <person name="Buell C.R."/>
        </authorList>
    </citation>
    <scope>NUCLEOTIDE SEQUENCE</scope>
    <source>
        <strain evidence="4">DAOM:BR144</strain>
    </source>
</reference>
<reference evidence="4" key="2">
    <citation type="submission" date="2010-04" db="EMBL/GenBank/DDBJ databases">
        <authorList>
            <person name="Buell R."/>
            <person name="Hamilton J."/>
            <person name="Hostetler J."/>
        </authorList>
    </citation>
    <scope>NUCLEOTIDE SEQUENCE [LARGE SCALE GENOMIC DNA]</scope>
    <source>
        <strain evidence="4">DAOM:BR144</strain>
    </source>
</reference>
<organism evidence="3 4">
    <name type="scientific">Globisporangium ultimum (strain ATCC 200006 / CBS 805.95 / DAOM BR144)</name>
    <name type="common">Pythium ultimum</name>
    <dbReference type="NCBI Taxonomy" id="431595"/>
    <lineage>
        <taxon>Eukaryota</taxon>
        <taxon>Sar</taxon>
        <taxon>Stramenopiles</taxon>
        <taxon>Oomycota</taxon>
        <taxon>Peronosporomycetes</taxon>
        <taxon>Pythiales</taxon>
        <taxon>Pythiaceae</taxon>
        <taxon>Globisporangium</taxon>
    </lineage>
</organism>
<feature type="region of interest" description="Disordered" evidence="1">
    <location>
        <begin position="46"/>
        <end position="72"/>
    </location>
</feature>
<proteinExistence type="predicted"/>
<evidence type="ECO:0000256" key="2">
    <source>
        <dbReference type="SAM" id="Phobius"/>
    </source>
</evidence>
<evidence type="ECO:0000256" key="1">
    <source>
        <dbReference type="SAM" id="MobiDB-lite"/>
    </source>
</evidence>
<keyword evidence="2" id="KW-0472">Membrane</keyword>
<dbReference type="Proteomes" id="UP000019132">
    <property type="component" value="Unassembled WGS sequence"/>
</dbReference>
<keyword evidence="2" id="KW-1133">Transmembrane helix</keyword>
<evidence type="ECO:0000313" key="4">
    <source>
        <dbReference type="Proteomes" id="UP000019132"/>
    </source>
</evidence>
<keyword evidence="4" id="KW-1185">Reference proteome</keyword>
<protein>
    <submittedName>
        <fullName evidence="3">Uncharacterized protein</fullName>
    </submittedName>
</protein>
<dbReference type="InParanoid" id="K3X6C7"/>